<dbReference type="EMBL" id="KJ094029">
    <property type="protein sequence ID" value="AHL19033.1"/>
    <property type="molecule type" value="Genomic_DNA"/>
</dbReference>
<dbReference type="Proteomes" id="UP000026994">
    <property type="component" value="Segment"/>
</dbReference>
<evidence type="ECO:0000313" key="2">
    <source>
        <dbReference type="EMBL" id="AHL19033.1"/>
    </source>
</evidence>
<organism evidence="2 3">
    <name type="scientific">Listeria phage LP-064</name>
    <dbReference type="NCBI Taxonomy" id="1458853"/>
    <lineage>
        <taxon>Viruses</taxon>
        <taxon>Duplodnaviria</taxon>
        <taxon>Heunggongvirae</taxon>
        <taxon>Uroviricota</taxon>
        <taxon>Caudoviricetes</taxon>
        <taxon>Herelleviridae</taxon>
        <taxon>Jasinskavirinae</taxon>
        <taxon>Pecentumvirus</taxon>
        <taxon>Pecentumvirus LP064</taxon>
    </lineage>
</organism>
<evidence type="ECO:0000259" key="1">
    <source>
        <dbReference type="Pfam" id="PF26096"/>
    </source>
</evidence>
<feature type="domain" description="DUF8033" evidence="1">
    <location>
        <begin position="17"/>
        <end position="92"/>
    </location>
</feature>
<dbReference type="InterPro" id="IPR058346">
    <property type="entry name" value="DUF8033"/>
</dbReference>
<name>A0A059T5K2_9CAUD</name>
<dbReference type="Pfam" id="PF26096">
    <property type="entry name" value="DUF8033"/>
    <property type="match status" value="1"/>
</dbReference>
<proteinExistence type="predicted"/>
<keyword evidence="3" id="KW-1185">Reference proteome</keyword>
<evidence type="ECO:0000313" key="3">
    <source>
        <dbReference type="Proteomes" id="UP000026994"/>
    </source>
</evidence>
<accession>A0A059T5K2</accession>
<protein>
    <recommendedName>
        <fullName evidence="1">DUF8033 domain-containing protein</fullName>
    </recommendedName>
</protein>
<gene>
    <name evidence="2" type="ORF">LP064_013</name>
</gene>
<sequence>MTVKTVYNPQLGYTYGNLEVEYADVKSFYGKAYFRNMHTDNHTNVYHLYSYDTLILEVVDGVVTAMTDDKTHYSMTTNRHINEFLAQYEDDYTGKLSKKELLEKAKNLGTALV</sequence>
<reference evidence="2 3" key="1">
    <citation type="journal article" date="2014" name="Appl. Environ. Microbiol.">
        <title>Comparative genomic and morphological analysis of Listeria phages isolated from farm environments.</title>
        <authorList>
            <person name="Denes T."/>
            <person name="Vongkamjan K."/>
            <person name="Ackermann H.W."/>
            <person name="Moreno Switt A.I."/>
            <person name="Wiedmann M."/>
            <person name="den Bakker H.C."/>
        </authorList>
    </citation>
    <scope>NUCLEOTIDE SEQUENCE [LARGE SCALE GENOMIC DNA]</scope>
</reference>